<organism evidence="1">
    <name type="scientific">marine sediment metagenome</name>
    <dbReference type="NCBI Taxonomy" id="412755"/>
    <lineage>
        <taxon>unclassified sequences</taxon>
        <taxon>metagenomes</taxon>
        <taxon>ecological metagenomes</taxon>
    </lineage>
</organism>
<reference evidence="1" key="1">
    <citation type="journal article" date="2014" name="Front. Microbiol.">
        <title>High frequency of phylogenetically diverse reductive dehalogenase-homologous genes in deep subseafloor sedimentary metagenomes.</title>
        <authorList>
            <person name="Kawai M."/>
            <person name="Futagami T."/>
            <person name="Toyoda A."/>
            <person name="Takaki Y."/>
            <person name="Nishi S."/>
            <person name="Hori S."/>
            <person name="Arai W."/>
            <person name="Tsubouchi T."/>
            <person name="Morono Y."/>
            <person name="Uchiyama I."/>
            <person name="Ito T."/>
            <person name="Fujiyama A."/>
            <person name="Inagaki F."/>
            <person name="Takami H."/>
        </authorList>
    </citation>
    <scope>NUCLEOTIDE SEQUENCE</scope>
    <source>
        <strain evidence="1">Expedition CK06-06</strain>
    </source>
</reference>
<protein>
    <submittedName>
        <fullName evidence="1">Uncharacterized protein</fullName>
    </submittedName>
</protein>
<comment type="caution">
    <text evidence="1">The sequence shown here is derived from an EMBL/GenBank/DDBJ whole genome shotgun (WGS) entry which is preliminary data.</text>
</comment>
<sequence>NHTRNGIMVNTEQLDIYFRGDISQYYVTRIIIY</sequence>
<evidence type="ECO:0000313" key="1">
    <source>
        <dbReference type="EMBL" id="GAH89671.1"/>
    </source>
</evidence>
<dbReference type="AlphaFoldDB" id="X1J4M4"/>
<name>X1J4M4_9ZZZZ</name>
<proteinExistence type="predicted"/>
<gene>
    <name evidence="1" type="ORF">S03H2_56914</name>
</gene>
<dbReference type="EMBL" id="BARU01036451">
    <property type="protein sequence ID" value="GAH89671.1"/>
    <property type="molecule type" value="Genomic_DNA"/>
</dbReference>
<accession>X1J4M4</accession>
<feature type="non-terminal residue" evidence="1">
    <location>
        <position position="1"/>
    </location>
</feature>